<evidence type="ECO:0000313" key="3">
    <source>
        <dbReference type="EMBL" id="KIL39682.1"/>
    </source>
</evidence>
<feature type="signal peptide" evidence="1">
    <location>
        <begin position="1"/>
        <end position="27"/>
    </location>
</feature>
<evidence type="ECO:0000259" key="2">
    <source>
        <dbReference type="Pfam" id="PF16472"/>
    </source>
</evidence>
<dbReference type="InterPro" id="IPR032485">
    <property type="entry name" value="LRP1-like_beta_prop"/>
</dbReference>
<dbReference type="SUPFAM" id="SSF69304">
    <property type="entry name" value="Tricorn protease N-terminal domain"/>
    <property type="match status" value="1"/>
</dbReference>
<dbReference type="RefSeq" id="WP_041049055.1">
    <property type="nucleotide sequence ID" value="NZ_JXAK01000033.1"/>
</dbReference>
<keyword evidence="1" id="KW-0732">Signal</keyword>
<sequence length="527" mass="59530">MRKKWAGYTVAFSLCMSLLAPAGQSRAADVSVRVTLPDFAVNLNGHTVENQYREYPLLVYRDITYFPMTWYDTRMLGLEATWSPDDGLNIKQSRVTSTYVPYKSERRNAAAYAAEVPASAVTINGKAIDNTKEEYPLLSFRDVTYFPLTWRFAHDEFGWDYRWSDTGGLSITSHNPQLQTAPLPAYAGENDVALFKGYYYFVETTDTTNHVYRAPVRKPSDKEEIYSYNFYSTDMLPKVVSFQIRDNTLWFKYHLGGGFVGSDYFVKIGDDGKAELLRHGYLNFRDTPYGTLIVLQGASAFEGGNLYLSPPGQDDANRKRVGDPKLMYAVKYDGTWSLGPNDEVSYTAIVGDDVYILASRSDSDANKIYKINLKTNKTEKIVDSSVSRFRMLDNKLYYVKDEDNALYSSALDGTDEIKLSDHAVSWFDSIDGNVFYTTKKEGNRFELYQADPNREDPLVWTTPVASVQVANDRLVCRFGENDDYGVVLLDGSGRLLLSVADPISHVLTSDEGILLESARDSSVEFIR</sequence>
<name>A0ABR5AFK9_9BACL</name>
<feature type="domain" description="Prolow-density lipoprotein receptor-related protein 1-like beta-propeller" evidence="2">
    <location>
        <begin position="323"/>
        <end position="448"/>
    </location>
</feature>
<accession>A0ABR5AFK9</accession>
<dbReference type="Proteomes" id="UP000031967">
    <property type="component" value="Unassembled WGS sequence"/>
</dbReference>
<protein>
    <recommendedName>
        <fullName evidence="2">Prolow-density lipoprotein receptor-related protein 1-like beta-propeller domain-containing protein</fullName>
    </recommendedName>
</protein>
<proteinExistence type="predicted"/>
<organism evidence="3 4">
    <name type="scientific">Gordoniibacillus kamchatkensis</name>
    <dbReference type="NCBI Taxonomy" id="1590651"/>
    <lineage>
        <taxon>Bacteria</taxon>
        <taxon>Bacillati</taxon>
        <taxon>Bacillota</taxon>
        <taxon>Bacilli</taxon>
        <taxon>Bacillales</taxon>
        <taxon>Paenibacillaceae</taxon>
        <taxon>Gordoniibacillus</taxon>
    </lineage>
</organism>
<dbReference type="EMBL" id="JXAK01000033">
    <property type="protein sequence ID" value="KIL39682.1"/>
    <property type="molecule type" value="Genomic_DNA"/>
</dbReference>
<reference evidence="3 4" key="1">
    <citation type="submission" date="2014-12" db="EMBL/GenBank/DDBJ databases">
        <title>Draft genome sequence of Paenibacillus kamchatkensis strain B-2647.</title>
        <authorList>
            <person name="Karlyshev A.V."/>
            <person name="Kudryashova E.B."/>
        </authorList>
    </citation>
    <scope>NUCLEOTIDE SEQUENCE [LARGE SCALE GENOMIC DNA]</scope>
    <source>
        <strain evidence="3 4">VKM B-2647</strain>
    </source>
</reference>
<evidence type="ECO:0000313" key="4">
    <source>
        <dbReference type="Proteomes" id="UP000031967"/>
    </source>
</evidence>
<dbReference type="Pfam" id="PF16472">
    <property type="entry name" value="DUF5050"/>
    <property type="match status" value="1"/>
</dbReference>
<feature type="chain" id="PRO_5045564482" description="Prolow-density lipoprotein receptor-related protein 1-like beta-propeller domain-containing protein" evidence="1">
    <location>
        <begin position="28"/>
        <end position="527"/>
    </location>
</feature>
<comment type="caution">
    <text evidence="3">The sequence shown here is derived from an EMBL/GenBank/DDBJ whole genome shotgun (WGS) entry which is preliminary data.</text>
</comment>
<evidence type="ECO:0000256" key="1">
    <source>
        <dbReference type="SAM" id="SignalP"/>
    </source>
</evidence>
<gene>
    <name evidence="3" type="ORF">SD70_18655</name>
</gene>
<keyword evidence="4" id="KW-1185">Reference proteome</keyword>